<keyword evidence="8 11" id="KW-1133">Transmembrane helix</keyword>
<reference evidence="14" key="1">
    <citation type="journal article" date="2022" name="Data Brief">
        <title>Draft genome sequence data of Gordonia hongkongensis strain EUFUS-Z928 isolated from the octocoral Eunicea fusca.</title>
        <authorList>
            <person name="Sanchez-Suarez J."/>
            <person name="Diaz L."/>
            <person name="Melo-Bolivar J."/>
            <person name="Villamil L."/>
        </authorList>
    </citation>
    <scope>NUCLEOTIDE SEQUENCE</scope>
    <source>
        <strain evidence="14">EUFUS-Z928</strain>
    </source>
</reference>
<dbReference type="SMART" id="SM00387">
    <property type="entry name" value="HATPase_c"/>
    <property type="match status" value="1"/>
</dbReference>
<reference evidence="14" key="2">
    <citation type="submission" date="2022-01" db="EMBL/GenBank/DDBJ databases">
        <authorList>
            <person name="Sanchez-Suarez J."/>
            <person name="Villamil L."/>
            <person name="Diaz L.E."/>
        </authorList>
    </citation>
    <scope>NUCLEOTIDE SEQUENCE</scope>
    <source>
        <strain evidence="14">EUFUS-Z928</strain>
    </source>
</reference>
<evidence type="ECO:0000256" key="4">
    <source>
        <dbReference type="ARBA" id="ARBA00022553"/>
    </source>
</evidence>
<dbReference type="PRINTS" id="PR00344">
    <property type="entry name" value="BCTRLSENSOR"/>
</dbReference>
<keyword evidence="6 11" id="KW-0812">Transmembrane</keyword>
<dbReference type="InterPro" id="IPR004358">
    <property type="entry name" value="Sig_transdc_His_kin-like_C"/>
</dbReference>
<evidence type="ECO:0000256" key="6">
    <source>
        <dbReference type="ARBA" id="ARBA00022692"/>
    </source>
</evidence>
<keyword evidence="4" id="KW-0597">Phosphoprotein</keyword>
<dbReference type="EMBL" id="JAKJLQ010000040">
    <property type="protein sequence ID" value="MDF6103971.1"/>
    <property type="molecule type" value="Genomic_DNA"/>
</dbReference>
<comment type="caution">
    <text evidence="14">The sequence shown here is derived from an EMBL/GenBank/DDBJ whole genome shotgun (WGS) entry which is preliminary data.</text>
</comment>
<keyword evidence="10 11" id="KW-0472">Membrane</keyword>
<dbReference type="GO" id="GO:0005524">
    <property type="term" value="F:ATP binding"/>
    <property type="evidence" value="ECO:0007669"/>
    <property type="project" value="UniProtKB-KW"/>
</dbReference>
<feature type="transmembrane region" description="Helical" evidence="11">
    <location>
        <begin position="186"/>
        <end position="206"/>
    </location>
</feature>
<evidence type="ECO:0000259" key="12">
    <source>
        <dbReference type="PROSITE" id="PS50109"/>
    </source>
</evidence>
<keyword evidence="14" id="KW-0067">ATP-binding</keyword>
<dbReference type="SUPFAM" id="SSF55874">
    <property type="entry name" value="ATPase domain of HSP90 chaperone/DNA topoisomerase II/histidine kinase"/>
    <property type="match status" value="1"/>
</dbReference>
<dbReference type="InterPro" id="IPR003661">
    <property type="entry name" value="HisK_dim/P_dom"/>
</dbReference>
<dbReference type="InterPro" id="IPR003660">
    <property type="entry name" value="HAMP_dom"/>
</dbReference>
<dbReference type="Pfam" id="PF02518">
    <property type="entry name" value="HATPase_c"/>
    <property type="match status" value="1"/>
</dbReference>
<evidence type="ECO:0000256" key="11">
    <source>
        <dbReference type="SAM" id="Phobius"/>
    </source>
</evidence>
<evidence type="ECO:0000256" key="2">
    <source>
        <dbReference type="ARBA" id="ARBA00004236"/>
    </source>
</evidence>
<comment type="subcellular location">
    <subcellularLocation>
        <location evidence="2">Cell membrane</location>
    </subcellularLocation>
</comment>
<keyword evidence="9" id="KW-0902">Two-component regulatory system</keyword>
<dbReference type="InterPro" id="IPR036097">
    <property type="entry name" value="HisK_dim/P_sf"/>
</dbReference>
<dbReference type="Gene3D" id="6.10.340.10">
    <property type="match status" value="1"/>
</dbReference>
<dbReference type="PROSITE" id="PS50885">
    <property type="entry name" value="HAMP"/>
    <property type="match status" value="1"/>
</dbReference>
<dbReference type="PROSITE" id="PS50109">
    <property type="entry name" value="HIS_KIN"/>
    <property type="match status" value="1"/>
</dbReference>
<keyword evidence="7" id="KW-0418">Kinase</keyword>
<dbReference type="InterPro" id="IPR036890">
    <property type="entry name" value="HATPase_C_sf"/>
</dbReference>
<evidence type="ECO:0000256" key="10">
    <source>
        <dbReference type="ARBA" id="ARBA00023136"/>
    </source>
</evidence>
<organism evidence="14 15">
    <name type="scientific">Gordonia hongkongensis</name>
    <dbReference type="NCBI Taxonomy" id="1701090"/>
    <lineage>
        <taxon>Bacteria</taxon>
        <taxon>Bacillati</taxon>
        <taxon>Actinomycetota</taxon>
        <taxon>Actinomycetes</taxon>
        <taxon>Mycobacteriales</taxon>
        <taxon>Gordoniaceae</taxon>
        <taxon>Gordonia</taxon>
    </lineage>
</organism>
<proteinExistence type="predicted"/>
<evidence type="ECO:0000256" key="9">
    <source>
        <dbReference type="ARBA" id="ARBA00023012"/>
    </source>
</evidence>
<dbReference type="SUPFAM" id="SSF47384">
    <property type="entry name" value="Homodimeric domain of signal transducing histidine kinase"/>
    <property type="match status" value="1"/>
</dbReference>
<dbReference type="SMART" id="SM00304">
    <property type="entry name" value="HAMP"/>
    <property type="match status" value="1"/>
</dbReference>
<dbReference type="Proteomes" id="UP001152308">
    <property type="component" value="Unassembled WGS sequence"/>
</dbReference>
<evidence type="ECO:0000313" key="14">
    <source>
        <dbReference type="EMBL" id="MDF6103971.1"/>
    </source>
</evidence>
<feature type="transmembrane region" description="Helical" evidence="11">
    <location>
        <begin position="13"/>
        <end position="36"/>
    </location>
</feature>
<evidence type="ECO:0000256" key="8">
    <source>
        <dbReference type="ARBA" id="ARBA00022989"/>
    </source>
</evidence>
<comment type="catalytic activity">
    <reaction evidence="1">
        <text>ATP + protein L-histidine = ADP + protein N-phospho-L-histidine.</text>
        <dbReference type="EC" id="2.7.13.3"/>
    </reaction>
</comment>
<evidence type="ECO:0000256" key="3">
    <source>
        <dbReference type="ARBA" id="ARBA00012438"/>
    </source>
</evidence>
<dbReference type="EC" id="2.7.13.3" evidence="3"/>
<dbReference type="SMART" id="SM00388">
    <property type="entry name" value="HisKA"/>
    <property type="match status" value="1"/>
</dbReference>
<keyword evidence="15" id="KW-1185">Reference proteome</keyword>
<name>A0ABT6C182_9ACTN</name>
<dbReference type="SUPFAM" id="SSF158472">
    <property type="entry name" value="HAMP domain-like"/>
    <property type="match status" value="1"/>
</dbReference>
<keyword evidence="14" id="KW-0547">Nucleotide-binding</keyword>
<dbReference type="PANTHER" id="PTHR45436">
    <property type="entry name" value="SENSOR HISTIDINE KINASE YKOH"/>
    <property type="match status" value="1"/>
</dbReference>
<evidence type="ECO:0000313" key="15">
    <source>
        <dbReference type="Proteomes" id="UP001152308"/>
    </source>
</evidence>
<dbReference type="CDD" id="cd00082">
    <property type="entry name" value="HisKA"/>
    <property type="match status" value="1"/>
</dbReference>
<evidence type="ECO:0000256" key="1">
    <source>
        <dbReference type="ARBA" id="ARBA00000085"/>
    </source>
</evidence>
<dbReference type="Gene3D" id="3.30.565.10">
    <property type="entry name" value="Histidine kinase-like ATPase, C-terminal domain"/>
    <property type="match status" value="1"/>
</dbReference>
<dbReference type="PANTHER" id="PTHR45436:SF5">
    <property type="entry name" value="SENSOR HISTIDINE KINASE TRCS"/>
    <property type="match status" value="1"/>
</dbReference>
<dbReference type="InterPro" id="IPR003594">
    <property type="entry name" value="HATPase_dom"/>
</dbReference>
<evidence type="ECO:0000256" key="5">
    <source>
        <dbReference type="ARBA" id="ARBA00022679"/>
    </source>
</evidence>
<dbReference type="Pfam" id="PF00672">
    <property type="entry name" value="HAMP"/>
    <property type="match status" value="1"/>
</dbReference>
<dbReference type="InterPro" id="IPR050428">
    <property type="entry name" value="TCS_sensor_his_kinase"/>
</dbReference>
<dbReference type="CDD" id="cd06225">
    <property type="entry name" value="HAMP"/>
    <property type="match status" value="1"/>
</dbReference>
<evidence type="ECO:0000256" key="7">
    <source>
        <dbReference type="ARBA" id="ARBA00022777"/>
    </source>
</evidence>
<evidence type="ECO:0000259" key="13">
    <source>
        <dbReference type="PROSITE" id="PS50885"/>
    </source>
</evidence>
<dbReference type="InterPro" id="IPR005467">
    <property type="entry name" value="His_kinase_dom"/>
</dbReference>
<dbReference type="Gene3D" id="1.10.287.130">
    <property type="match status" value="1"/>
</dbReference>
<dbReference type="Pfam" id="PF00512">
    <property type="entry name" value="HisKA"/>
    <property type="match status" value="1"/>
</dbReference>
<gene>
    <name evidence="14" type="ORF">L2299_23360</name>
</gene>
<sequence length="499" mass="53827">MRQRPALSARWRITAWIMLTTFLLLVVVFVVTRNLLLRDVDTRVNNYVAQEASEFRTFASEGVDPTTTEPFTSVSRLLEVFLSRQSAGEGEVMAGVVGDTEILELPGNAWPAPGEGRRVLDELRAQSGAAGVLMTAHGEIRWGKVDLTPVGGGSADPASGASQPGTFIVGIYTDPGRELVDRTMRVLAIVGLAGMIVTTGVAYLVAGRILAPVRSVRMVAAEISENDLTARVPVIGRDDVAALAQTFNAMLDRIEDAYTTQRQFVDDAGHELRTPITVVRGHLELLPDDPEERRKTLDLVDSELGRMGRIVGDLLMLAKSEQPDFVVARPTDAAQLMLDIESKVQPLGDRQWLLMEVAEGPCVVDHDRITQAMLQYASNAVRHTHAGSVIQLGSRFAGVGAQRHLSIWITDDGPGVEQEDAARIFERFQRGQSASAPQHAAGAGLGLAIVRAIADAHHGIAWVRSIPGHGATFGIDVPVPDTTPYTDAAPSVPAEGERR</sequence>
<accession>A0ABT6C182</accession>
<protein>
    <recommendedName>
        <fullName evidence="3">histidine kinase</fullName>
        <ecNumber evidence="3">2.7.13.3</ecNumber>
    </recommendedName>
</protein>
<feature type="domain" description="Histidine kinase" evidence="12">
    <location>
        <begin position="267"/>
        <end position="481"/>
    </location>
</feature>
<feature type="domain" description="HAMP" evidence="13">
    <location>
        <begin position="207"/>
        <end position="259"/>
    </location>
</feature>
<keyword evidence="5" id="KW-0808">Transferase</keyword>
<dbReference type="CDD" id="cd00075">
    <property type="entry name" value="HATPase"/>
    <property type="match status" value="1"/>
</dbReference>